<dbReference type="EMBL" id="WHWC01000012">
    <property type="protein sequence ID" value="KAG8372576.1"/>
    <property type="molecule type" value="Genomic_DNA"/>
</dbReference>
<name>A0AAV6WPR4_9LAMI</name>
<organism evidence="2 3">
    <name type="scientific">Buddleja alternifolia</name>
    <dbReference type="NCBI Taxonomy" id="168488"/>
    <lineage>
        <taxon>Eukaryota</taxon>
        <taxon>Viridiplantae</taxon>
        <taxon>Streptophyta</taxon>
        <taxon>Embryophyta</taxon>
        <taxon>Tracheophyta</taxon>
        <taxon>Spermatophyta</taxon>
        <taxon>Magnoliopsida</taxon>
        <taxon>eudicotyledons</taxon>
        <taxon>Gunneridae</taxon>
        <taxon>Pentapetalae</taxon>
        <taxon>asterids</taxon>
        <taxon>lamiids</taxon>
        <taxon>Lamiales</taxon>
        <taxon>Scrophulariaceae</taxon>
        <taxon>Buddlejeae</taxon>
        <taxon>Buddleja</taxon>
    </lineage>
</organism>
<accession>A0AAV6WPR4</accession>
<dbReference type="CDD" id="cd01650">
    <property type="entry name" value="RT_nLTR_like"/>
    <property type="match status" value="1"/>
</dbReference>
<dbReference type="InterPro" id="IPR043502">
    <property type="entry name" value="DNA/RNA_pol_sf"/>
</dbReference>
<dbReference type="PROSITE" id="PS50878">
    <property type="entry name" value="RT_POL"/>
    <property type="match status" value="1"/>
</dbReference>
<comment type="caution">
    <text evidence="2">The sequence shown here is derived from an EMBL/GenBank/DDBJ whole genome shotgun (WGS) entry which is preliminary data.</text>
</comment>
<protein>
    <recommendedName>
        <fullName evidence="1">Reverse transcriptase domain-containing protein</fullName>
    </recommendedName>
</protein>
<proteinExistence type="predicted"/>
<dbReference type="InterPro" id="IPR000477">
    <property type="entry name" value="RT_dom"/>
</dbReference>
<evidence type="ECO:0000313" key="2">
    <source>
        <dbReference type="EMBL" id="KAG8372576.1"/>
    </source>
</evidence>
<dbReference type="AlphaFoldDB" id="A0AAV6WPR4"/>
<reference evidence="2" key="1">
    <citation type="submission" date="2019-10" db="EMBL/GenBank/DDBJ databases">
        <authorList>
            <person name="Zhang R."/>
            <person name="Pan Y."/>
            <person name="Wang J."/>
            <person name="Ma R."/>
            <person name="Yu S."/>
        </authorList>
    </citation>
    <scope>NUCLEOTIDE SEQUENCE</scope>
    <source>
        <strain evidence="2">LA-IB0</strain>
        <tissue evidence="2">Leaf</tissue>
    </source>
</reference>
<dbReference type="PANTHER" id="PTHR33116">
    <property type="entry name" value="REVERSE TRANSCRIPTASE ZINC-BINDING DOMAIN-CONTAINING PROTEIN-RELATED-RELATED"/>
    <property type="match status" value="1"/>
</dbReference>
<dbReference type="Pfam" id="PF00078">
    <property type="entry name" value="RVT_1"/>
    <property type="match status" value="1"/>
</dbReference>
<keyword evidence="3" id="KW-1185">Reference proteome</keyword>
<feature type="domain" description="Reverse transcriptase" evidence="1">
    <location>
        <begin position="1"/>
        <end position="226"/>
    </location>
</feature>
<dbReference type="PANTHER" id="PTHR33116:SF70">
    <property type="entry name" value="NON-LTR RETROELEMENT REVERSE TRANSCRIPTASE-LIKE PROTEIN"/>
    <property type="match status" value="1"/>
</dbReference>
<evidence type="ECO:0000259" key="1">
    <source>
        <dbReference type="PROSITE" id="PS50878"/>
    </source>
</evidence>
<gene>
    <name evidence="2" type="ORF">BUALT_Bualt12G0080400</name>
</gene>
<dbReference type="Proteomes" id="UP000826271">
    <property type="component" value="Unassembled WGS sequence"/>
</dbReference>
<dbReference type="SUPFAM" id="SSF56672">
    <property type="entry name" value="DNA/RNA polymerases"/>
    <property type="match status" value="1"/>
</dbReference>
<evidence type="ECO:0000313" key="3">
    <source>
        <dbReference type="Proteomes" id="UP000826271"/>
    </source>
</evidence>
<sequence length="305" mass="34427">MSDLVLPLQSSFIPGMSTHDNVLVIQELIHSLRKSKGRVGGMVIKLDLEKAYDKVNWEFLEQTLDFFGFPPNLVRLIMFCVTNSKPRVLWNGEPLTPFVPSCGLRQGDPLSTYLFVLCVERLGYLVEHEVNEGKWDPLPVCRGGPRFSHLFFADDLLFMAKATKENATTINSILEKFCGSLGLLVNKAKSQIFFSKNTDRGIRRCISGLLGFGCTNDLGKYLGAPLVHNRVSSNLYNELIDRVQSRLTTWKAKMLNIAERTALIQSVTPAMPSYIMQSSWISTAVCNRLDKLNRVFFVGIRWELS</sequence>